<dbReference type="EMBL" id="RCOR01000001">
    <property type="protein sequence ID" value="RSN70903.1"/>
    <property type="molecule type" value="Genomic_DNA"/>
</dbReference>
<comment type="caution">
    <text evidence="1">The sequence shown here is derived from an EMBL/GenBank/DDBJ whole genome shotgun (WGS) entry which is preliminary data.</text>
</comment>
<protein>
    <submittedName>
        <fullName evidence="1">Uncharacterized protein</fullName>
    </submittedName>
</protein>
<dbReference type="Proteomes" id="UP000278149">
    <property type="component" value="Unassembled WGS sequence"/>
</dbReference>
<sequence length="65" mass="7087">MLCGAIRMGKKVKLIVCPVCGSLNIRKSSPFSGWLLPDEYACPDCGYRGPIVGEIEVDEDEIKGE</sequence>
<name>A0A429GAT2_9CREN</name>
<proteinExistence type="predicted"/>
<evidence type="ECO:0000313" key="2">
    <source>
        <dbReference type="Proteomes" id="UP000278149"/>
    </source>
</evidence>
<dbReference type="AlphaFoldDB" id="A0A429GAT2"/>
<evidence type="ECO:0000313" key="1">
    <source>
        <dbReference type="EMBL" id="RSN70903.1"/>
    </source>
</evidence>
<reference evidence="1 2" key="1">
    <citation type="submission" date="2018-10" db="EMBL/GenBank/DDBJ databases">
        <title>Co-occurring genomic capacity for anaerobic methane metabolism and dissimilatory sulfite reduction discovered in the Korarchaeota.</title>
        <authorList>
            <person name="Mckay L.J."/>
            <person name="Dlakic M."/>
            <person name="Fields M.W."/>
            <person name="Delmont T.O."/>
            <person name="Eren A.M."/>
            <person name="Jay Z.J."/>
            <person name="Klingelsmith K.B."/>
            <person name="Rusch D.B."/>
            <person name="Inskeep W.P."/>
        </authorList>
    </citation>
    <scope>NUCLEOTIDE SEQUENCE [LARGE SCALE GENOMIC DNA]</scope>
    <source>
        <strain evidence="1 2">WS</strain>
    </source>
</reference>
<organism evidence="1 2">
    <name type="scientific">Candidatus Korarchaeum cryptofilum</name>
    <dbReference type="NCBI Taxonomy" id="498846"/>
    <lineage>
        <taxon>Archaea</taxon>
        <taxon>Thermoproteota</taxon>
        <taxon>Candidatus Korarchaeia</taxon>
        <taxon>Candidatus Korarchaeales</taxon>
        <taxon>Candidatus Korarchaeaceae</taxon>
        <taxon>Candidatus Korarchaeum</taxon>
    </lineage>
</organism>
<gene>
    <name evidence="1" type="ORF">D9Q81_00020</name>
</gene>
<accession>A0A429GAT2</accession>